<evidence type="ECO:0000259" key="1">
    <source>
        <dbReference type="Pfam" id="PF06605"/>
    </source>
</evidence>
<dbReference type="Proteomes" id="UP000481030">
    <property type="component" value="Unassembled WGS sequence"/>
</dbReference>
<name>A0A6L3UZX6_9BACI</name>
<dbReference type="AlphaFoldDB" id="A0A6L3UZX6"/>
<comment type="caution">
    <text evidence="2">The sequence shown here is derived from an EMBL/GenBank/DDBJ whole genome shotgun (WGS) entry which is preliminary data.</text>
</comment>
<dbReference type="InterPro" id="IPR007119">
    <property type="entry name" value="Phage_tail_spike_N"/>
</dbReference>
<dbReference type="RefSeq" id="WP_151537221.1">
    <property type="nucleotide sequence ID" value="NZ_WBOS01000022.1"/>
</dbReference>
<feature type="domain" description="Tail spike" evidence="1">
    <location>
        <begin position="100"/>
        <end position="352"/>
    </location>
</feature>
<evidence type="ECO:0000313" key="2">
    <source>
        <dbReference type="EMBL" id="KAB2328923.1"/>
    </source>
</evidence>
<dbReference type="NCBIfam" id="TIGR01665">
    <property type="entry name" value="put_anti_recept"/>
    <property type="match status" value="1"/>
</dbReference>
<dbReference type="EMBL" id="WBOS01000022">
    <property type="protein sequence ID" value="KAB2328923.1"/>
    <property type="molecule type" value="Genomic_DNA"/>
</dbReference>
<accession>A0A6L3UZX6</accession>
<evidence type="ECO:0000313" key="3">
    <source>
        <dbReference type="Proteomes" id="UP000481030"/>
    </source>
</evidence>
<gene>
    <name evidence="2" type="ORF">F7731_23505</name>
</gene>
<dbReference type="Pfam" id="PF06605">
    <property type="entry name" value="Prophage_tail"/>
    <property type="match status" value="1"/>
</dbReference>
<dbReference type="OrthoDB" id="2240714at2"/>
<protein>
    <recommendedName>
        <fullName evidence="1">Tail spike domain-containing protein</fullName>
    </recommendedName>
</protein>
<proteinExistence type="predicted"/>
<dbReference type="InterPro" id="IPR010572">
    <property type="entry name" value="Tail_dom"/>
</dbReference>
<keyword evidence="3" id="KW-1185">Reference proteome</keyword>
<reference evidence="2 3" key="1">
    <citation type="journal article" date="2016" name="Antonie Van Leeuwenhoek">
        <title>Bacillus depressus sp. nov., isolated from soil of a sunflower field.</title>
        <authorList>
            <person name="Wei X."/>
            <person name="Xin D."/>
            <person name="Xin Y."/>
            <person name="Zhang H."/>
            <person name="Wang T."/>
            <person name="Zhang J."/>
        </authorList>
    </citation>
    <scope>NUCLEOTIDE SEQUENCE [LARGE SCALE GENOMIC DNA]</scope>
    <source>
        <strain evidence="2 3">BZ1</strain>
    </source>
</reference>
<organism evidence="2 3">
    <name type="scientific">Cytobacillus depressus</name>
    <dbReference type="NCBI Taxonomy" id="1602942"/>
    <lineage>
        <taxon>Bacteria</taxon>
        <taxon>Bacillati</taxon>
        <taxon>Bacillota</taxon>
        <taxon>Bacilli</taxon>
        <taxon>Bacillales</taxon>
        <taxon>Bacillaceae</taxon>
        <taxon>Cytobacillus</taxon>
    </lineage>
</organism>
<sequence length="952" mass="105445">MIYLLNEAEEIEAILENDDSAAAHYWDDEIHEKLNDAFMTLTFTMSSYHESAGSAIVGNKVITTDKENNLQIFEIKTADTEDDEKKIYAEHLALELNGRIIRPTTFNGVTAEQYLKAVLGETRWKLGIVEWFGSKTITFEEHQTAVQAIITGASEFDGEFNFRVNLTHGKVTGCYVDLVERRGEDTGIIVSYDHNATSIRRTESAEQVYTALIGLARGEGDGYLTFESVSAKDKPLGQDWIGDEEALQRFGVLQENGERQHYFGVYTWNGTGKITPDRLLMWTRRRLEQLSKPKMTYEVGVLDLEKITGYDHEKLRMGDGLSVQNFDFQPQLLVSARIVEYIWSKSDSSRDKLIIGDYRDIWKESPFAAIGSLRQTILRNATKWESGGTRTIRSAVPPTDLEAIWVDTTNPFFDIFRTYNPSTGFWEKAAPTAPGDIGAEDPEGAWEKAKEAQKDAELTALKQRQNVLHGTKETVDGQYQEVFNNQYLTAGKEKSYLAVTYSNVNAVYNQINALMSDLIARNSFTVSEQDYLQTLEDNFKAALNPFYVAIQAAEHFIIDSRSTEAEKAATDYIVEYAEQKITKGKLPPGNPKLYELWLDTNVQPAVWKQWNGIEWEKFTRTDLGEMAGQIGTIQLEDFAVTTEKIEESTITGDKIAGKTITALNIASNTLTSNLISTAGLDAGVIKTGSLTGVTVEVTNAGMTAAGTGSTDIRIWAGATYSSRALAPFRVQQNGRVVVSNIDITGGTLNIDSSITVGNSITIGNQGSIDQKSLFFNRNVSIRGGGGFIGNMLQFNASEFQWTASVHLLNYGWDLRNFGVYSKVKLTVHDGVETELHDTLRVNARMSINDVGARGNSTYFTRGFWETNTPETGFCGVGGMTSGFSTSVAGVGVNFRTPKSYVPASISLASTSTNILSGSDVAAIDIGTNGFWLYVNGGNTVNNYRYWRGRYTA</sequence>